<sequence length="251" mass="28404">MSNHPMPDIEPLLKNLRLSGISESLAQRNKEAIESKMSYAEFLALLLQDEVQRREMKKFSARFKRARINMNKTIEQFDFGFNPNIDQKKVKDIASCRFIHEKVPVLIVGPCGTGKSHLAQGIAHCAIRNGIDVLFFTQTQLLKTLQAARAIGEYDKKFKQLVNVPLLIIDDFGLKPFRTPQDEDFHDLVAERYENASTIITSNLEFSEWGDAFPNKILGAATIDRLAHGAYKIAFDGPSYRTMNGGKNDKK</sequence>
<dbReference type="PANTHER" id="PTHR30050">
    <property type="entry name" value="CHROMOSOMAL REPLICATION INITIATOR PROTEIN DNAA"/>
    <property type="match status" value="1"/>
</dbReference>
<accession>A0A917K0W2</accession>
<dbReference type="OrthoDB" id="8150723at2"/>
<dbReference type="Proteomes" id="UP000630149">
    <property type="component" value="Unassembled WGS sequence"/>
</dbReference>
<evidence type="ECO:0000313" key="4">
    <source>
        <dbReference type="EMBL" id="GGI93726.1"/>
    </source>
</evidence>
<evidence type="ECO:0000259" key="3">
    <source>
        <dbReference type="Pfam" id="PF01695"/>
    </source>
</evidence>
<dbReference type="AlphaFoldDB" id="A0A917K0W2"/>
<proteinExistence type="predicted"/>
<dbReference type="EMBL" id="BMOB01000018">
    <property type="protein sequence ID" value="GGI93726.1"/>
    <property type="molecule type" value="Genomic_DNA"/>
</dbReference>
<gene>
    <name evidence="4" type="primary">istB</name>
    <name evidence="4" type="ORF">GCM10007966_22890</name>
</gene>
<dbReference type="InterPro" id="IPR028350">
    <property type="entry name" value="DNAC/IstB-like"/>
</dbReference>
<name>A0A917K0W2_9GAMM</name>
<dbReference type="NCBIfam" id="NF038214">
    <property type="entry name" value="IS21_help_AAA"/>
    <property type="match status" value="1"/>
</dbReference>
<feature type="domain" description="IstB-like ATP-binding" evidence="3">
    <location>
        <begin position="13"/>
        <end position="243"/>
    </location>
</feature>
<dbReference type="PIRSF" id="PIRSF003073">
    <property type="entry name" value="DNAC_TnpB_IstB"/>
    <property type="match status" value="1"/>
</dbReference>
<dbReference type="InterPro" id="IPR047661">
    <property type="entry name" value="IstB"/>
</dbReference>
<evidence type="ECO:0000313" key="5">
    <source>
        <dbReference type="Proteomes" id="UP000630149"/>
    </source>
</evidence>
<dbReference type="GO" id="GO:0005524">
    <property type="term" value="F:ATP binding"/>
    <property type="evidence" value="ECO:0007669"/>
    <property type="project" value="UniProtKB-KW"/>
</dbReference>
<organism evidence="4 5">
    <name type="scientific">Legionella impletisoli</name>
    <dbReference type="NCBI Taxonomy" id="343510"/>
    <lineage>
        <taxon>Bacteria</taxon>
        <taxon>Pseudomonadati</taxon>
        <taxon>Pseudomonadota</taxon>
        <taxon>Gammaproteobacteria</taxon>
        <taxon>Legionellales</taxon>
        <taxon>Legionellaceae</taxon>
        <taxon>Legionella</taxon>
    </lineage>
</organism>
<evidence type="ECO:0000256" key="1">
    <source>
        <dbReference type="ARBA" id="ARBA00022741"/>
    </source>
</evidence>
<keyword evidence="5" id="KW-1185">Reference proteome</keyword>
<dbReference type="SUPFAM" id="SSF52540">
    <property type="entry name" value="P-loop containing nucleoside triphosphate hydrolases"/>
    <property type="match status" value="1"/>
</dbReference>
<dbReference type="GO" id="GO:0006260">
    <property type="term" value="P:DNA replication"/>
    <property type="evidence" value="ECO:0007669"/>
    <property type="project" value="TreeGrafter"/>
</dbReference>
<dbReference type="InterPro" id="IPR027417">
    <property type="entry name" value="P-loop_NTPase"/>
</dbReference>
<keyword evidence="1" id="KW-0547">Nucleotide-binding</keyword>
<dbReference type="InterPro" id="IPR002611">
    <property type="entry name" value="IstB_ATP-bd"/>
</dbReference>
<evidence type="ECO:0000256" key="2">
    <source>
        <dbReference type="ARBA" id="ARBA00022840"/>
    </source>
</evidence>
<dbReference type="PANTHER" id="PTHR30050:SF4">
    <property type="entry name" value="ATP-BINDING PROTEIN RV3427C IN INSERTION SEQUENCE-RELATED"/>
    <property type="match status" value="1"/>
</dbReference>
<keyword evidence="2" id="KW-0067">ATP-binding</keyword>
<dbReference type="CDD" id="cd00009">
    <property type="entry name" value="AAA"/>
    <property type="match status" value="1"/>
</dbReference>
<protein>
    <submittedName>
        <fullName evidence="4">ATPase AAA</fullName>
    </submittedName>
</protein>
<comment type="caution">
    <text evidence="4">The sequence shown here is derived from an EMBL/GenBank/DDBJ whole genome shotgun (WGS) entry which is preliminary data.</text>
</comment>
<reference evidence="4" key="2">
    <citation type="submission" date="2020-09" db="EMBL/GenBank/DDBJ databases">
        <authorList>
            <person name="Sun Q."/>
            <person name="Ohkuma M."/>
        </authorList>
    </citation>
    <scope>NUCLEOTIDE SEQUENCE</scope>
    <source>
        <strain evidence="4">JCM 13919</strain>
    </source>
</reference>
<dbReference type="Gene3D" id="3.40.50.300">
    <property type="entry name" value="P-loop containing nucleotide triphosphate hydrolases"/>
    <property type="match status" value="1"/>
</dbReference>
<dbReference type="Pfam" id="PF01695">
    <property type="entry name" value="IstB_IS21"/>
    <property type="match status" value="1"/>
</dbReference>
<reference evidence="4" key="1">
    <citation type="journal article" date="2014" name="Int. J. Syst. Evol. Microbiol.">
        <title>Complete genome sequence of Corynebacterium casei LMG S-19264T (=DSM 44701T), isolated from a smear-ripened cheese.</title>
        <authorList>
            <consortium name="US DOE Joint Genome Institute (JGI-PGF)"/>
            <person name="Walter F."/>
            <person name="Albersmeier A."/>
            <person name="Kalinowski J."/>
            <person name="Ruckert C."/>
        </authorList>
    </citation>
    <scope>NUCLEOTIDE SEQUENCE</scope>
    <source>
        <strain evidence="4">JCM 13919</strain>
    </source>
</reference>